<reference evidence="1" key="1">
    <citation type="submission" date="2013-04" db="EMBL/GenBank/DDBJ databases">
        <authorList>
            <person name="Qu J."/>
            <person name="Murali S.C."/>
            <person name="Bandaranaike D."/>
            <person name="Bellair M."/>
            <person name="Blankenburg K."/>
            <person name="Chao H."/>
            <person name="Dinh H."/>
            <person name="Doddapaneni H."/>
            <person name="Downs B."/>
            <person name="Dugan-Rocha S."/>
            <person name="Elkadiri S."/>
            <person name="Gnanaolivu R.D."/>
            <person name="Hernandez B."/>
            <person name="Javaid M."/>
            <person name="Jayaseelan J.C."/>
            <person name="Lee S."/>
            <person name="Li M."/>
            <person name="Ming W."/>
            <person name="Munidasa M."/>
            <person name="Muniz J."/>
            <person name="Nguyen L."/>
            <person name="Ongeri F."/>
            <person name="Osuji N."/>
            <person name="Pu L.-L."/>
            <person name="Puazo M."/>
            <person name="Qu C."/>
            <person name="Quiroz J."/>
            <person name="Raj R."/>
            <person name="Weissenberger G."/>
            <person name="Xin Y."/>
            <person name="Zou X."/>
            <person name="Han Y."/>
            <person name="Richards S."/>
            <person name="Worley K."/>
            <person name="Muzny D."/>
            <person name="Gibbs R."/>
        </authorList>
    </citation>
    <scope>NUCLEOTIDE SEQUENCE</scope>
    <source>
        <strain evidence="1">Sampled in the wild</strain>
    </source>
</reference>
<evidence type="ECO:0000313" key="1">
    <source>
        <dbReference type="EMBL" id="KAG8226729.1"/>
    </source>
</evidence>
<evidence type="ECO:0000313" key="2">
    <source>
        <dbReference type="Proteomes" id="UP000792457"/>
    </source>
</evidence>
<dbReference type="EMBL" id="KZ308294">
    <property type="protein sequence ID" value="KAG8226729.1"/>
    <property type="molecule type" value="Genomic_DNA"/>
</dbReference>
<protein>
    <recommendedName>
        <fullName evidence="3">Endonuclease-reverse transcriptase</fullName>
    </recommendedName>
</protein>
<accession>A0A8K0P0J9</accession>
<proteinExistence type="predicted"/>
<keyword evidence="2" id="KW-1185">Reference proteome</keyword>
<dbReference type="SUPFAM" id="SSF56219">
    <property type="entry name" value="DNase I-like"/>
    <property type="match status" value="1"/>
</dbReference>
<dbReference type="Gene3D" id="3.60.10.10">
    <property type="entry name" value="Endonuclease/exonuclease/phosphatase"/>
    <property type="match status" value="1"/>
</dbReference>
<evidence type="ECO:0008006" key="3">
    <source>
        <dbReference type="Google" id="ProtNLM"/>
    </source>
</evidence>
<name>A0A8K0P0J9_LADFU</name>
<dbReference type="OrthoDB" id="418748at2759"/>
<reference evidence="1" key="2">
    <citation type="submission" date="2017-10" db="EMBL/GenBank/DDBJ databases">
        <title>Ladona fulva Genome sequencing and assembly.</title>
        <authorList>
            <person name="Murali S."/>
            <person name="Richards S."/>
            <person name="Bandaranaike D."/>
            <person name="Bellair M."/>
            <person name="Blankenburg K."/>
            <person name="Chao H."/>
            <person name="Dinh H."/>
            <person name="Doddapaneni H."/>
            <person name="Dugan-Rocha S."/>
            <person name="Elkadiri S."/>
            <person name="Gnanaolivu R."/>
            <person name="Hernandez B."/>
            <person name="Skinner E."/>
            <person name="Javaid M."/>
            <person name="Lee S."/>
            <person name="Li M."/>
            <person name="Ming W."/>
            <person name="Munidasa M."/>
            <person name="Muniz J."/>
            <person name="Nguyen L."/>
            <person name="Hughes D."/>
            <person name="Osuji N."/>
            <person name="Pu L.-L."/>
            <person name="Puazo M."/>
            <person name="Qu C."/>
            <person name="Quiroz J."/>
            <person name="Raj R."/>
            <person name="Weissenberger G."/>
            <person name="Xin Y."/>
            <person name="Zou X."/>
            <person name="Han Y."/>
            <person name="Worley K."/>
            <person name="Muzny D."/>
            <person name="Gibbs R."/>
        </authorList>
    </citation>
    <scope>NUCLEOTIDE SEQUENCE</scope>
    <source>
        <strain evidence="1">Sampled in the wild</strain>
    </source>
</reference>
<sequence length="109" mass="12481">MRNGHGLPNQGRVRLKRLVQLKNETQKIRIGMLNVGMMNGKSREIVDLMSRRKVNKLYIQETRWKGNKAKELAKGYMLIYSGTDEKGRNGVGVIIDKELKGGINEVERK</sequence>
<gene>
    <name evidence="1" type="ORF">J437_LFUL004379</name>
</gene>
<organism evidence="1 2">
    <name type="scientific">Ladona fulva</name>
    <name type="common">Scarce chaser dragonfly</name>
    <name type="synonym">Libellula fulva</name>
    <dbReference type="NCBI Taxonomy" id="123851"/>
    <lineage>
        <taxon>Eukaryota</taxon>
        <taxon>Metazoa</taxon>
        <taxon>Ecdysozoa</taxon>
        <taxon>Arthropoda</taxon>
        <taxon>Hexapoda</taxon>
        <taxon>Insecta</taxon>
        <taxon>Pterygota</taxon>
        <taxon>Palaeoptera</taxon>
        <taxon>Odonata</taxon>
        <taxon>Epiprocta</taxon>
        <taxon>Anisoptera</taxon>
        <taxon>Libelluloidea</taxon>
        <taxon>Libellulidae</taxon>
        <taxon>Ladona</taxon>
    </lineage>
</organism>
<dbReference type="Proteomes" id="UP000792457">
    <property type="component" value="Unassembled WGS sequence"/>
</dbReference>
<comment type="caution">
    <text evidence="1">The sequence shown here is derived from an EMBL/GenBank/DDBJ whole genome shotgun (WGS) entry which is preliminary data.</text>
</comment>
<dbReference type="InterPro" id="IPR036691">
    <property type="entry name" value="Endo/exonu/phosph_ase_sf"/>
</dbReference>
<dbReference type="AlphaFoldDB" id="A0A8K0P0J9"/>